<dbReference type="RefSeq" id="WP_191696147.1">
    <property type="nucleotide sequence ID" value="NZ_JACSQN010000028.1"/>
</dbReference>
<dbReference type="PANTHER" id="PTHR42881:SF2">
    <property type="entry name" value="PROLYL ENDOPEPTIDASE"/>
    <property type="match status" value="1"/>
</dbReference>
<dbReference type="Gene3D" id="2.130.10.120">
    <property type="entry name" value="Prolyl oligopeptidase, N-terminal domain"/>
    <property type="match status" value="1"/>
</dbReference>
<comment type="catalytic activity">
    <reaction evidence="1">
        <text>Hydrolysis of Pro-|-Xaa &gt;&gt; Ala-|-Xaa in oligopeptides.</text>
        <dbReference type="EC" id="3.4.21.26"/>
    </reaction>
</comment>
<dbReference type="InterPro" id="IPR002470">
    <property type="entry name" value="Peptidase_S9A"/>
</dbReference>
<comment type="similarity">
    <text evidence="2">Belongs to the peptidase S9A family.</text>
</comment>
<evidence type="ECO:0000256" key="3">
    <source>
        <dbReference type="ARBA" id="ARBA00011897"/>
    </source>
</evidence>
<gene>
    <name evidence="9" type="ORF">H9649_17270</name>
</gene>
<evidence type="ECO:0000256" key="2">
    <source>
        <dbReference type="ARBA" id="ARBA00005228"/>
    </source>
</evidence>
<protein>
    <recommendedName>
        <fullName evidence="3">prolyl oligopeptidase</fullName>
        <ecNumber evidence="3">3.4.21.26</ecNumber>
    </recommendedName>
</protein>
<dbReference type="InterPro" id="IPR051167">
    <property type="entry name" value="Prolyl_oligopep/macrocyclase"/>
</dbReference>
<evidence type="ECO:0000313" key="9">
    <source>
        <dbReference type="EMBL" id="MBD7986324.1"/>
    </source>
</evidence>
<dbReference type="SUPFAM" id="SSF53474">
    <property type="entry name" value="alpha/beta-Hydrolases"/>
    <property type="match status" value="1"/>
</dbReference>
<dbReference type="PRINTS" id="PR00862">
    <property type="entry name" value="PROLIGOPTASE"/>
</dbReference>
<dbReference type="InterPro" id="IPR001375">
    <property type="entry name" value="Peptidase_S9_cat"/>
</dbReference>
<evidence type="ECO:0000313" key="10">
    <source>
        <dbReference type="Proteomes" id="UP000626786"/>
    </source>
</evidence>
<dbReference type="EMBL" id="JACSQN010000028">
    <property type="protein sequence ID" value="MBD7986324.1"/>
    <property type="molecule type" value="Genomic_DNA"/>
</dbReference>
<dbReference type="InterPro" id="IPR023302">
    <property type="entry name" value="Pept_S9A_N"/>
</dbReference>
<keyword evidence="10" id="KW-1185">Reference proteome</keyword>
<feature type="domain" description="Peptidase S9 prolyl oligopeptidase catalytic" evidence="7">
    <location>
        <begin position="464"/>
        <end position="678"/>
    </location>
</feature>
<accession>A0ABR8UFB8</accession>
<dbReference type="PROSITE" id="PS00708">
    <property type="entry name" value="PRO_ENDOPEP_SER"/>
    <property type="match status" value="1"/>
</dbReference>
<sequence>MTVHTKKVNIEENYHGTIVQDPYRWLEDPKDTEVQAWVDAQNEQTRAYVSDYSDRQKLKDKLTDVWNYPKYSVPRKEGEYYYFSMNDGLQNQAVFYRTTDLTSEDFEVILDPNTISEEGTAAITSLSFSKDGNRLAYGISLNGSDWQDIKIRNLATGQDEKEVLNWCKFCSIAWNEEGTGFYYNRFADPSTVAAGEESYYNKVYWHEIGTSQEEDKLIFEDLDNKEHSFNPILSDDFRYLLLNVWKGTENKSRIYYKDLQEDGEFVKLLANDDAQYTFIGNEGTTFFFITNFQAPKEKIIAIDLNNPSHDNWTDIVAEQDDVLSFGQIINRQFVVGYLHNAYYEMKIHALDGAFVKDVPLPSFVSLSGMSGKKDDKSMFIGYTSYLSPGTTASYDFETDEMTYIFKRDAKFDTADFETTQVFYPSKDGTQIPMFLTHKKGLELNGENPVLLYGYGGFNVSLTPSFSPALRLWMEEGGVYAVANLRGGGEFGEEWYNAGTLANKQNVFDDFIAAAEWLIEKKYTQTAKLAIMGGSNGGLLVGACITQRPDLYGAAVCQVPVIDMLRYHKFTVGRYWVTDYGNAEANAEDFDFMMNYSPLHNVHEGTTYPPTIITTADTDDRVVPLHAKKFAATLQAAQQGENPILLRVEKNAGHGMGKPTVKIIEEQTDVYSFLFKTLNI</sequence>
<dbReference type="InterPro" id="IPR029058">
    <property type="entry name" value="AB_hydrolase_fold"/>
</dbReference>
<keyword evidence="5" id="KW-0378">Hydrolase</keyword>
<proteinExistence type="inferred from homology"/>
<name>A0ABR8UFB8_9BACL</name>
<dbReference type="EC" id="3.4.21.26" evidence="3"/>
<dbReference type="InterPro" id="IPR002471">
    <property type="entry name" value="Pept_S9_AS"/>
</dbReference>
<dbReference type="Pfam" id="PF02897">
    <property type="entry name" value="Peptidase_S9_N"/>
    <property type="match status" value="1"/>
</dbReference>
<organism evidence="9 10">
    <name type="scientific">Sporosarcina quadrami</name>
    <dbReference type="NCBI Taxonomy" id="2762234"/>
    <lineage>
        <taxon>Bacteria</taxon>
        <taxon>Bacillati</taxon>
        <taxon>Bacillota</taxon>
        <taxon>Bacilli</taxon>
        <taxon>Bacillales</taxon>
        <taxon>Caryophanaceae</taxon>
        <taxon>Sporosarcina</taxon>
    </lineage>
</organism>
<evidence type="ECO:0000256" key="5">
    <source>
        <dbReference type="ARBA" id="ARBA00022801"/>
    </source>
</evidence>
<feature type="domain" description="Peptidase S9A N-terminal" evidence="8">
    <location>
        <begin position="6"/>
        <end position="403"/>
    </location>
</feature>
<reference evidence="9 10" key="1">
    <citation type="submission" date="2020-08" db="EMBL/GenBank/DDBJ databases">
        <title>A Genomic Blueprint of the Chicken Gut Microbiome.</title>
        <authorList>
            <person name="Gilroy R."/>
            <person name="Ravi A."/>
            <person name="Getino M."/>
            <person name="Pursley I."/>
            <person name="Horton D.L."/>
            <person name="Alikhan N.-F."/>
            <person name="Baker D."/>
            <person name="Gharbi K."/>
            <person name="Hall N."/>
            <person name="Watson M."/>
            <person name="Adriaenssens E.M."/>
            <person name="Foster-Nyarko E."/>
            <person name="Jarju S."/>
            <person name="Secka A."/>
            <person name="Antonio M."/>
            <person name="Oren A."/>
            <person name="Chaudhuri R."/>
            <person name="La Ragione R.M."/>
            <person name="Hildebrand F."/>
            <person name="Pallen M.J."/>
        </authorList>
    </citation>
    <scope>NUCLEOTIDE SEQUENCE [LARGE SCALE GENOMIC DNA]</scope>
    <source>
        <strain evidence="9 10">Sa2YVA2</strain>
    </source>
</reference>
<keyword evidence="4" id="KW-0645">Protease</keyword>
<evidence type="ECO:0000259" key="7">
    <source>
        <dbReference type="Pfam" id="PF00326"/>
    </source>
</evidence>
<dbReference type="PANTHER" id="PTHR42881">
    <property type="entry name" value="PROLYL ENDOPEPTIDASE"/>
    <property type="match status" value="1"/>
</dbReference>
<evidence type="ECO:0000256" key="6">
    <source>
        <dbReference type="ARBA" id="ARBA00022825"/>
    </source>
</evidence>
<dbReference type="SUPFAM" id="SSF50993">
    <property type="entry name" value="Peptidase/esterase 'gauge' domain"/>
    <property type="match status" value="1"/>
</dbReference>
<comment type="caution">
    <text evidence="9">The sequence shown here is derived from an EMBL/GenBank/DDBJ whole genome shotgun (WGS) entry which is preliminary data.</text>
</comment>
<dbReference type="Proteomes" id="UP000626786">
    <property type="component" value="Unassembled WGS sequence"/>
</dbReference>
<evidence type="ECO:0000256" key="4">
    <source>
        <dbReference type="ARBA" id="ARBA00022670"/>
    </source>
</evidence>
<dbReference type="Pfam" id="PF00326">
    <property type="entry name" value="Peptidase_S9"/>
    <property type="match status" value="1"/>
</dbReference>
<evidence type="ECO:0000256" key="1">
    <source>
        <dbReference type="ARBA" id="ARBA00001070"/>
    </source>
</evidence>
<evidence type="ECO:0000259" key="8">
    <source>
        <dbReference type="Pfam" id="PF02897"/>
    </source>
</evidence>
<keyword evidence="6" id="KW-0720">Serine protease</keyword>
<dbReference type="Gene3D" id="3.40.50.1820">
    <property type="entry name" value="alpha/beta hydrolase"/>
    <property type="match status" value="1"/>
</dbReference>